<feature type="transmembrane region" description="Helical" evidence="1">
    <location>
        <begin position="82"/>
        <end position="101"/>
    </location>
</feature>
<feature type="transmembrane region" description="Helical" evidence="1">
    <location>
        <begin position="48"/>
        <end position="70"/>
    </location>
</feature>
<dbReference type="Proteomes" id="UP000313948">
    <property type="component" value="Chromosome"/>
</dbReference>
<proteinExistence type="predicted"/>
<dbReference type="EMBL" id="CP040899">
    <property type="protein sequence ID" value="QDB79256.1"/>
    <property type="molecule type" value="Genomic_DNA"/>
</dbReference>
<accession>A0ABX5VNK1</accession>
<evidence type="ECO:0000313" key="2">
    <source>
        <dbReference type="EMBL" id="QDB79256.1"/>
    </source>
</evidence>
<feature type="transmembrane region" description="Helical" evidence="1">
    <location>
        <begin position="20"/>
        <end position="41"/>
    </location>
</feature>
<name>A0ABX5VNK1_9MICO</name>
<keyword evidence="1" id="KW-1133">Transmembrane helix</keyword>
<evidence type="ECO:0000256" key="1">
    <source>
        <dbReference type="SAM" id="Phobius"/>
    </source>
</evidence>
<keyword evidence="1" id="KW-0472">Membrane</keyword>
<keyword evidence="1" id="KW-0812">Transmembrane</keyword>
<gene>
    <name evidence="2" type="ORF">FE251_07645</name>
</gene>
<reference evidence="2 3" key="1">
    <citation type="submission" date="2019-05" db="EMBL/GenBank/DDBJ databases">
        <title>Georgenia *** sp. nov., and Georgenia *** sp. nov., isolated from the intestinal contents of plateau pika (Ochotona curzoniae) in the Qinghai-Tibet plateau of China.</title>
        <authorList>
            <person name="Tian Z."/>
        </authorList>
    </citation>
    <scope>NUCLEOTIDE SEQUENCE [LARGE SCALE GENOMIC DNA]</scope>
    <source>
        <strain evidence="2 3">Z294</strain>
    </source>
</reference>
<dbReference type="RefSeq" id="WP_139071969.1">
    <property type="nucleotide sequence ID" value="NZ_CP040899.1"/>
</dbReference>
<sequence>MTIRPELESEQSTTSQVGSMLVTFLIVAALVPGALVLALTWGVRAIAAGWGAVLGGLLLAAAWPVIVPAWREVTGREPGRFLRLPGWVWLGVAGTLGCLVLF</sequence>
<organism evidence="2 3">
    <name type="scientific">Georgenia wutianyii</name>
    <dbReference type="NCBI Taxonomy" id="2585135"/>
    <lineage>
        <taxon>Bacteria</taxon>
        <taxon>Bacillati</taxon>
        <taxon>Actinomycetota</taxon>
        <taxon>Actinomycetes</taxon>
        <taxon>Micrococcales</taxon>
        <taxon>Bogoriellaceae</taxon>
        <taxon>Georgenia</taxon>
    </lineage>
</organism>
<evidence type="ECO:0000313" key="3">
    <source>
        <dbReference type="Proteomes" id="UP000313948"/>
    </source>
</evidence>
<keyword evidence="3" id="KW-1185">Reference proteome</keyword>
<protein>
    <submittedName>
        <fullName evidence="2">Uncharacterized protein</fullName>
    </submittedName>
</protein>